<evidence type="ECO:0000256" key="7">
    <source>
        <dbReference type="ARBA" id="ARBA00022737"/>
    </source>
</evidence>
<evidence type="ECO:0000256" key="13">
    <source>
        <dbReference type="ARBA" id="ARBA00023242"/>
    </source>
</evidence>
<evidence type="ECO:0000256" key="8">
    <source>
        <dbReference type="ARBA" id="ARBA00022763"/>
    </source>
</evidence>
<dbReference type="GO" id="GO:0000724">
    <property type="term" value="P:double-strand break repair via homologous recombination"/>
    <property type="evidence" value="ECO:0007669"/>
    <property type="project" value="TreeGrafter"/>
</dbReference>
<gene>
    <name evidence="17" type="ORF">PVAND_013896</name>
</gene>
<feature type="compositionally biased region" description="Basic and acidic residues" evidence="16">
    <location>
        <begin position="733"/>
        <end position="745"/>
    </location>
</feature>
<keyword evidence="8" id="KW-0227">DNA damage</keyword>
<feature type="region of interest" description="Disordered" evidence="16">
    <location>
        <begin position="733"/>
        <end position="754"/>
    </location>
</feature>
<dbReference type="GO" id="GO:0006325">
    <property type="term" value="P:chromatin organization"/>
    <property type="evidence" value="ECO:0007669"/>
    <property type="project" value="UniProtKB-KW"/>
</dbReference>
<name>A0A9J6CS45_POLVA</name>
<dbReference type="InterPro" id="IPR001611">
    <property type="entry name" value="Leu-rich_rpt"/>
</dbReference>
<keyword evidence="18" id="KW-1185">Reference proteome</keyword>
<dbReference type="EMBL" id="JADBJN010000001">
    <property type="protein sequence ID" value="KAG5684679.1"/>
    <property type="molecule type" value="Genomic_DNA"/>
</dbReference>
<keyword evidence="11 14" id="KW-0040">ANK repeat</keyword>
<dbReference type="Gene3D" id="1.25.40.10">
    <property type="entry name" value="Tetratricopeptide repeat domain"/>
    <property type="match status" value="2"/>
</dbReference>
<dbReference type="GO" id="GO:0031297">
    <property type="term" value="P:replication fork processing"/>
    <property type="evidence" value="ECO:0007669"/>
    <property type="project" value="TreeGrafter"/>
</dbReference>
<evidence type="ECO:0000256" key="9">
    <source>
        <dbReference type="ARBA" id="ARBA00022803"/>
    </source>
</evidence>
<sequence length="1436" mass="163377">MELNRLMKKKQKAIEDGNKKAEAEACNKLGNYYASEALYVKSLNEFKEEAKIYEKLKSKIDYARANRMIGEVLMLQGSFKDALKHEELYLKLAKEENNLLEIQRAYATIGRCYLLIGGEADDYNNGKEDFKSAEKAFLKSLLISKDLGKSVSKYELADMQSRLYLNLGVTKEHEIKLEEATNYYKTALKISTSNDLYESQHRALMCLGGIAAKNEDVSNAMQLYNNAIEVAKRLDSSDDKMKMCETLLAKSELLIKNSDYQSAKQVLKKAYKFKTSVRSDMETIQKQLKIVHALCKYEDELVVTDSFDYEKRKNLFEKLGDGSCKLKNYTKAIDFYQKMLESAELNGETGKKLIPIYVSLYQTYIDMEQYEEAQKYLDLEYELIKDEPKEACSTLMSMGNLLHSSKRDFWEVDAVFRKALCEARKCDDLSLEKIVLRRLITICKEHKMISLAEILQNEAAEREINLNVECTDELSEDLLDSCDVLNDIDFELSTDAESSDDERQRHTPKGSSGVRKKRSIAIKKNAKGETRLHEACINGNYQLVKMLLDQGHAVNVRDNAGWLPLHEAANHGFRDIVELLLDNGAQSSINDKGGVNCDGISPLYDAASNGHLSVVQLLLERGAKATIKTDDNLTPLDALLNWYANSCENLTASEREFYEDIKHRLVEQCEKVGIDTYNKASVVSSFVSSGYSTGKSKNSQVSSSQSQQQQHRNDMRFNTNFLDDTDDEVCYDKEEKQHDNDEKRGDKKKKKLNEESIKKTARLEYKNVMQKLKHPHKDIKFSEDDSVESNNSSSSNIKKRSAYLKEQEVDLDDWLDDDLGPTRKKQKFYNENCLKSSTNEKTSTTLIDCFSQKSNLSRIPSSHSLANEVDDDIENNVECLSDFDINSLDAFDLMMNTNGGDASKKKIRRNSNSAKIQRRGSNLNQSSLLDAGFSRFIEYDDGTRNSYSSPTKALSSSHNSSLNESYNRNISSGIVSNQVEKQTIIKVQIDEEKIIVPINKDAANELKISWLIDESARRYYCLKGIRPELKLKTADGATLIEADSLSLILGCLTEENLIFSEILDWKLPTLSNRYLEACSEYKCGVDREINDLLELNRVAISIDLSNQNLRPMIARPIFKALQHQNCLVHLDISSNFLQDEGVKYLSQTLITLKRLTYLDLSGNAISERGFEHFCGTLLKSTNPTEIKCLKLSYNPIMSNSLRHLSELCRNKSITSVNLTSCELVNGNDMVILNNVKEFNISYNHFSLNGLRDVFRNLNATIIESLNLERCSMESNLGATIVSFITSGCSIALRELNLSALKFNENEILDILRSLHQCSNLINLNLSYQHELTFLSMKYLLFNMNNKNLRVNLIGCRKLHNTSDIINIHTDNTLQLQAHPCHIQLSIPKTMTESVRSEYITKIRELWSNVSDNKGNIQSSRHILYLFSDNQDILNFT</sequence>
<dbReference type="Pfam" id="PF13516">
    <property type="entry name" value="LRR_6"/>
    <property type="match status" value="1"/>
</dbReference>
<feature type="repeat" description="TPR" evidence="15">
    <location>
        <begin position="161"/>
        <end position="194"/>
    </location>
</feature>
<dbReference type="SUPFAM" id="SSF48452">
    <property type="entry name" value="TPR-like"/>
    <property type="match status" value="3"/>
</dbReference>
<evidence type="ECO:0000256" key="15">
    <source>
        <dbReference type="PROSITE-ProRule" id="PRU00339"/>
    </source>
</evidence>
<feature type="repeat" description="ANK" evidence="14">
    <location>
        <begin position="527"/>
        <end position="559"/>
    </location>
</feature>
<dbReference type="SMART" id="SM00028">
    <property type="entry name" value="TPR"/>
    <property type="match status" value="6"/>
</dbReference>
<dbReference type="SMART" id="SM00248">
    <property type="entry name" value="ANK"/>
    <property type="match status" value="3"/>
</dbReference>
<dbReference type="GO" id="GO:0043596">
    <property type="term" value="C:nuclear replication fork"/>
    <property type="evidence" value="ECO:0007669"/>
    <property type="project" value="TreeGrafter"/>
</dbReference>
<dbReference type="Gene3D" id="1.25.40.20">
    <property type="entry name" value="Ankyrin repeat-containing domain"/>
    <property type="match status" value="1"/>
</dbReference>
<comment type="caution">
    <text evidence="17">The sequence shown here is derived from an EMBL/GenBank/DDBJ whole genome shotgun (WGS) entry which is preliminary data.</text>
</comment>
<dbReference type="PROSITE" id="PS50297">
    <property type="entry name" value="ANK_REP_REGION"/>
    <property type="match status" value="3"/>
</dbReference>
<feature type="compositionally biased region" description="Low complexity" evidence="16">
    <location>
        <begin position="699"/>
        <end position="710"/>
    </location>
</feature>
<feature type="repeat" description="ANK" evidence="14">
    <location>
        <begin position="560"/>
        <end position="592"/>
    </location>
</feature>
<evidence type="ECO:0000256" key="2">
    <source>
        <dbReference type="ARBA" id="ARBA00004286"/>
    </source>
</evidence>
<dbReference type="SUPFAM" id="SSF52047">
    <property type="entry name" value="RNI-like"/>
    <property type="match status" value="1"/>
</dbReference>
<dbReference type="PROSITE" id="PS50005">
    <property type="entry name" value="TPR"/>
    <property type="match status" value="1"/>
</dbReference>
<keyword evidence="13" id="KW-0539">Nucleus</keyword>
<evidence type="ECO:0000256" key="1">
    <source>
        <dbReference type="ARBA" id="ARBA00004123"/>
    </source>
</evidence>
<keyword evidence="12" id="KW-0234">DNA repair</keyword>
<comment type="subcellular location">
    <subcellularLocation>
        <location evidence="2">Chromosome</location>
    </subcellularLocation>
    <subcellularLocation>
        <location evidence="1">Nucleus</location>
    </subcellularLocation>
</comment>
<evidence type="ECO:0000313" key="18">
    <source>
        <dbReference type="Proteomes" id="UP001107558"/>
    </source>
</evidence>
<dbReference type="InterPro" id="IPR032675">
    <property type="entry name" value="LRR_dom_sf"/>
</dbReference>
<keyword evidence="5" id="KW-0158">Chromosome</keyword>
<dbReference type="OrthoDB" id="273147at2759"/>
<feature type="region of interest" description="Disordered" evidence="16">
    <location>
        <begin position="899"/>
        <end position="920"/>
    </location>
</feature>
<dbReference type="Pfam" id="PF12796">
    <property type="entry name" value="Ank_2"/>
    <property type="match status" value="1"/>
</dbReference>
<feature type="region of interest" description="Disordered" evidence="16">
    <location>
        <begin position="495"/>
        <end position="518"/>
    </location>
</feature>
<accession>A0A9J6CS45</accession>
<feature type="region of interest" description="Disordered" evidence="16">
    <location>
        <begin position="692"/>
        <end position="713"/>
    </location>
</feature>
<dbReference type="SUPFAM" id="SSF48403">
    <property type="entry name" value="Ankyrin repeat"/>
    <property type="match status" value="1"/>
</dbReference>
<dbReference type="InterPro" id="IPR036770">
    <property type="entry name" value="Ankyrin_rpt-contain_sf"/>
</dbReference>
<dbReference type="InterPro" id="IPR019734">
    <property type="entry name" value="TPR_rpt"/>
</dbReference>
<keyword evidence="9 15" id="KW-0802">TPR repeat</keyword>
<keyword evidence="6" id="KW-0433">Leucine-rich repeat</keyword>
<feature type="compositionally biased region" description="Polar residues" evidence="16">
    <location>
        <begin position="910"/>
        <end position="920"/>
    </location>
</feature>
<dbReference type="PANTHER" id="PTHR46358:SF1">
    <property type="entry name" value="TONSOKU-LIKE PROTEIN"/>
    <property type="match status" value="1"/>
</dbReference>
<evidence type="ECO:0000256" key="12">
    <source>
        <dbReference type="ARBA" id="ARBA00023204"/>
    </source>
</evidence>
<proteinExistence type="inferred from homology"/>
<dbReference type="Gene3D" id="3.80.10.10">
    <property type="entry name" value="Ribonuclease Inhibitor"/>
    <property type="match status" value="2"/>
</dbReference>
<dbReference type="InterPro" id="IPR011990">
    <property type="entry name" value="TPR-like_helical_dom_sf"/>
</dbReference>
<protein>
    <recommendedName>
        <fullName evidence="4">Tonsoku-like protein</fullName>
    </recommendedName>
</protein>
<comment type="similarity">
    <text evidence="3">Belongs to the Tonsoku family.</text>
</comment>
<dbReference type="Proteomes" id="UP001107558">
    <property type="component" value="Chromosome 1"/>
</dbReference>
<evidence type="ECO:0000256" key="6">
    <source>
        <dbReference type="ARBA" id="ARBA00022614"/>
    </source>
</evidence>
<organism evidence="17 18">
    <name type="scientific">Polypedilum vanderplanki</name>
    <name type="common">Sleeping chironomid midge</name>
    <dbReference type="NCBI Taxonomy" id="319348"/>
    <lineage>
        <taxon>Eukaryota</taxon>
        <taxon>Metazoa</taxon>
        <taxon>Ecdysozoa</taxon>
        <taxon>Arthropoda</taxon>
        <taxon>Hexapoda</taxon>
        <taxon>Insecta</taxon>
        <taxon>Pterygota</taxon>
        <taxon>Neoptera</taxon>
        <taxon>Endopterygota</taxon>
        <taxon>Diptera</taxon>
        <taxon>Nematocera</taxon>
        <taxon>Chironomoidea</taxon>
        <taxon>Chironomidae</taxon>
        <taxon>Chironominae</taxon>
        <taxon>Polypedilum</taxon>
        <taxon>Polypedilum</taxon>
    </lineage>
</organism>
<evidence type="ECO:0000313" key="17">
    <source>
        <dbReference type="EMBL" id="KAG5684679.1"/>
    </source>
</evidence>
<evidence type="ECO:0000256" key="16">
    <source>
        <dbReference type="SAM" id="MobiDB-lite"/>
    </source>
</evidence>
<reference evidence="17" key="1">
    <citation type="submission" date="2021-03" db="EMBL/GenBank/DDBJ databases">
        <title>Chromosome level genome of the anhydrobiotic midge Polypedilum vanderplanki.</title>
        <authorList>
            <person name="Yoshida Y."/>
            <person name="Kikawada T."/>
            <person name="Gusev O."/>
        </authorList>
    </citation>
    <scope>NUCLEOTIDE SEQUENCE</scope>
    <source>
        <strain evidence="17">NIAS01</strain>
        <tissue evidence="17">Whole body or cell culture</tissue>
    </source>
</reference>
<dbReference type="InterPro" id="IPR052311">
    <property type="entry name" value="MMS22L-TONSL_complex_comp"/>
</dbReference>
<evidence type="ECO:0000256" key="10">
    <source>
        <dbReference type="ARBA" id="ARBA00022853"/>
    </source>
</evidence>
<evidence type="ECO:0000256" key="5">
    <source>
        <dbReference type="ARBA" id="ARBA00022454"/>
    </source>
</evidence>
<keyword evidence="7" id="KW-0677">Repeat</keyword>
<keyword evidence="10" id="KW-0156">Chromatin regulator</keyword>
<dbReference type="InterPro" id="IPR002110">
    <property type="entry name" value="Ankyrin_rpt"/>
</dbReference>
<dbReference type="SMART" id="SM00368">
    <property type="entry name" value="LRR_RI"/>
    <property type="match status" value="2"/>
</dbReference>
<evidence type="ECO:0000256" key="14">
    <source>
        <dbReference type="PROSITE-ProRule" id="PRU00023"/>
    </source>
</evidence>
<evidence type="ECO:0000256" key="4">
    <source>
        <dbReference type="ARBA" id="ARBA00017829"/>
    </source>
</evidence>
<dbReference type="PANTHER" id="PTHR46358">
    <property type="entry name" value="TONSOKU-LIKE PROTEIN"/>
    <property type="match status" value="1"/>
</dbReference>
<feature type="region of interest" description="Disordered" evidence="16">
    <location>
        <begin position="773"/>
        <end position="801"/>
    </location>
</feature>
<feature type="repeat" description="ANK" evidence="14">
    <location>
        <begin position="598"/>
        <end position="630"/>
    </location>
</feature>
<dbReference type="PROSITE" id="PS50088">
    <property type="entry name" value="ANK_REPEAT"/>
    <property type="match status" value="3"/>
</dbReference>
<evidence type="ECO:0000256" key="3">
    <source>
        <dbReference type="ARBA" id="ARBA00010999"/>
    </source>
</evidence>
<evidence type="ECO:0000256" key="11">
    <source>
        <dbReference type="ARBA" id="ARBA00023043"/>
    </source>
</evidence>